<dbReference type="GO" id="GO:0016787">
    <property type="term" value="F:hydrolase activity"/>
    <property type="evidence" value="ECO:0007669"/>
    <property type="project" value="UniProtKB-KW"/>
</dbReference>
<keyword evidence="9" id="KW-1185">Reference proteome</keyword>
<dbReference type="Proteomes" id="UP001501523">
    <property type="component" value="Unassembled WGS sequence"/>
</dbReference>
<protein>
    <recommendedName>
        <fullName evidence="2 6">S-formylglutathione hydrolase</fullName>
        <ecNumber evidence="2 6">3.1.2.12</ecNumber>
    </recommendedName>
</protein>
<evidence type="ECO:0000256" key="2">
    <source>
        <dbReference type="ARBA" id="ARBA00012479"/>
    </source>
</evidence>
<evidence type="ECO:0000256" key="5">
    <source>
        <dbReference type="ARBA" id="ARBA00047590"/>
    </source>
</evidence>
<evidence type="ECO:0000313" key="8">
    <source>
        <dbReference type="EMBL" id="GAA0718254.1"/>
    </source>
</evidence>
<gene>
    <name evidence="8" type="primary">fghA</name>
    <name evidence="8" type="ORF">GCM10009105_25790</name>
</gene>
<sequence length="282" mass="31143">MNIETISEQRCFGGVQGFYWHDSRETGGAMKFGVFRPPLAQNAKAPVLYYLAGLTCTEETFVIKAGAQRLAAELGLILVTPDTSPRDTGIEGATGDWEFGEAAGFYLDATTPVFAKRFRMYSYVTKELPAVIGANFASADMHRESIFGHSMGGHGALTIALKNPQRYKSVSAFAPIVAPSEVPWGRKALLRYLGDDRSTWKPYDACALIRNGARFPSTILVDQGLADKFLESQLQPERFDRVCRDAGQALTLRLHAGYDHSYYFIGTLIADHLRHHADALRS</sequence>
<accession>A0ABN1IQ10</accession>
<dbReference type="NCBIfam" id="TIGR02821">
    <property type="entry name" value="fghA_ester_D"/>
    <property type="match status" value="1"/>
</dbReference>
<comment type="catalytic activity">
    <reaction evidence="5 7">
        <text>S-formylglutathione + H2O = formate + glutathione + H(+)</text>
        <dbReference type="Rhea" id="RHEA:14961"/>
        <dbReference type="ChEBI" id="CHEBI:15377"/>
        <dbReference type="ChEBI" id="CHEBI:15378"/>
        <dbReference type="ChEBI" id="CHEBI:15740"/>
        <dbReference type="ChEBI" id="CHEBI:57688"/>
        <dbReference type="ChEBI" id="CHEBI:57925"/>
        <dbReference type="EC" id="3.1.2.12"/>
    </reaction>
</comment>
<dbReference type="PANTHER" id="PTHR10061:SF0">
    <property type="entry name" value="S-FORMYLGLUTATHIONE HYDROLASE"/>
    <property type="match status" value="1"/>
</dbReference>
<comment type="function">
    <text evidence="7">Serine hydrolase involved in the detoxification of formaldehyde.</text>
</comment>
<name>A0ABN1IQ10_9GAMM</name>
<evidence type="ECO:0000256" key="3">
    <source>
        <dbReference type="ARBA" id="ARBA00022487"/>
    </source>
</evidence>
<dbReference type="EC" id="3.1.2.12" evidence="2 6"/>
<dbReference type="Gene3D" id="3.40.50.1820">
    <property type="entry name" value="alpha/beta hydrolase"/>
    <property type="match status" value="1"/>
</dbReference>
<keyword evidence="4 7" id="KW-0378">Hydrolase</keyword>
<organism evidence="8 9">
    <name type="scientific">Dokdonella soli</name>
    <dbReference type="NCBI Taxonomy" id="529810"/>
    <lineage>
        <taxon>Bacteria</taxon>
        <taxon>Pseudomonadati</taxon>
        <taxon>Pseudomonadota</taxon>
        <taxon>Gammaproteobacteria</taxon>
        <taxon>Lysobacterales</taxon>
        <taxon>Rhodanobacteraceae</taxon>
        <taxon>Dokdonella</taxon>
    </lineage>
</organism>
<evidence type="ECO:0000256" key="1">
    <source>
        <dbReference type="ARBA" id="ARBA00005622"/>
    </source>
</evidence>
<evidence type="ECO:0000256" key="6">
    <source>
        <dbReference type="NCBIfam" id="TIGR02821"/>
    </source>
</evidence>
<comment type="caution">
    <text evidence="8">The sequence shown here is derived from an EMBL/GenBank/DDBJ whole genome shotgun (WGS) entry which is preliminary data.</text>
</comment>
<dbReference type="InterPro" id="IPR029058">
    <property type="entry name" value="AB_hydrolase_fold"/>
</dbReference>
<dbReference type="InterPro" id="IPR014186">
    <property type="entry name" value="S-formylglutathione_hydrol"/>
</dbReference>
<dbReference type="SUPFAM" id="SSF53474">
    <property type="entry name" value="alpha/beta-Hydrolases"/>
    <property type="match status" value="1"/>
</dbReference>
<comment type="similarity">
    <text evidence="1 7">Belongs to the esterase D family.</text>
</comment>
<reference evidence="8 9" key="1">
    <citation type="journal article" date="2019" name="Int. J. Syst. Evol. Microbiol.">
        <title>The Global Catalogue of Microorganisms (GCM) 10K type strain sequencing project: providing services to taxonomists for standard genome sequencing and annotation.</title>
        <authorList>
            <consortium name="The Broad Institute Genomics Platform"/>
            <consortium name="The Broad Institute Genome Sequencing Center for Infectious Disease"/>
            <person name="Wu L."/>
            <person name="Ma J."/>
        </authorList>
    </citation>
    <scope>NUCLEOTIDE SEQUENCE [LARGE SCALE GENOMIC DNA]</scope>
    <source>
        <strain evidence="8 9">JCM 15421</strain>
    </source>
</reference>
<dbReference type="EMBL" id="BAAAEU010000020">
    <property type="protein sequence ID" value="GAA0718254.1"/>
    <property type="molecule type" value="Genomic_DNA"/>
</dbReference>
<evidence type="ECO:0000256" key="7">
    <source>
        <dbReference type="RuleBase" id="RU363068"/>
    </source>
</evidence>
<dbReference type="InterPro" id="IPR000801">
    <property type="entry name" value="Esterase-like"/>
</dbReference>
<proteinExistence type="inferred from homology"/>
<keyword evidence="3 7" id="KW-0719">Serine esterase</keyword>
<dbReference type="RefSeq" id="WP_343791763.1">
    <property type="nucleotide sequence ID" value="NZ_BAAAEU010000020.1"/>
</dbReference>
<dbReference type="Pfam" id="PF00756">
    <property type="entry name" value="Esterase"/>
    <property type="match status" value="1"/>
</dbReference>
<evidence type="ECO:0000256" key="4">
    <source>
        <dbReference type="ARBA" id="ARBA00022801"/>
    </source>
</evidence>
<dbReference type="PANTHER" id="PTHR10061">
    <property type="entry name" value="S-FORMYLGLUTATHIONE HYDROLASE"/>
    <property type="match status" value="1"/>
</dbReference>
<evidence type="ECO:0000313" key="9">
    <source>
        <dbReference type="Proteomes" id="UP001501523"/>
    </source>
</evidence>